<dbReference type="Gene3D" id="3.40.30.10">
    <property type="entry name" value="Glutaredoxin"/>
    <property type="match status" value="1"/>
</dbReference>
<keyword evidence="3" id="KW-1185">Reference proteome</keyword>
<name>A0AAW9RH74_9GAMM</name>
<dbReference type="GO" id="GO:0016209">
    <property type="term" value="F:antioxidant activity"/>
    <property type="evidence" value="ECO:0007669"/>
    <property type="project" value="InterPro"/>
</dbReference>
<dbReference type="PROSITE" id="PS51352">
    <property type="entry name" value="THIOREDOXIN_2"/>
    <property type="match status" value="1"/>
</dbReference>
<dbReference type="InterPro" id="IPR000866">
    <property type="entry name" value="AhpC/TSA"/>
</dbReference>
<evidence type="ECO:0000259" key="1">
    <source>
        <dbReference type="PROSITE" id="PS51352"/>
    </source>
</evidence>
<evidence type="ECO:0000313" key="2">
    <source>
        <dbReference type="EMBL" id="MEJ8568779.1"/>
    </source>
</evidence>
<accession>A0AAW9RH74</accession>
<gene>
    <name evidence="2" type="ORF">V3330_14185</name>
</gene>
<dbReference type="InterPro" id="IPR036249">
    <property type="entry name" value="Thioredoxin-like_sf"/>
</dbReference>
<feature type="domain" description="Thioredoxin" evidence="1">
    <location>
        <begin position="55"/>
        <end position="196"/>
    </location>
</feature>
<dbReference type="PANTHER" id="PTHR42852">
    <property type="entry name" value="THIOL:DISULFIDE INTERCHANGE PROTEIN DSBE"/>
    <property type="match status" value="1"/>
</dbReference>
<dbReference type="RefSeq" id="WP_354696100.1">
    <property type="nucleotide sequence ID" value="NZ_JAZHOG010000009.1"/>
</dbReference>
<reference evidence="2 3" key="1">
    <citation type="submission" date="2024-02" db="EMBL/GenBank/DDBJ databases">
        <title>A novel Wenzhouxiangellaceae bacterium, isolated from coastal sediments.</title>
        <authorList>
            <person name="Du Z.-J."/>
            <person name="Ye Y.-Q."/>
            <person name="Zhang X.-Y."/>
        </authorList>
    </citation>
    <scope>NUCLEOTIDE SEQUENCE [LARGE SCALE GENOMIC DNA]</scope>
    <source>
        <strain evidence="2 3">CH-27</strain>
    </source>
</reference>
<dbReference type="InterPro" id="IPR013766">
    <property type="entry name" value="Thioredoxin_domain"/>
</dbReference>
<dbReference type="InterPro" id="IPR050553">
    <property type="entry name" value="Thioredoxin_ResA/DsbE_sf"/>
</dbReference>
<dbReference type="Pfam" id="PF00578">
    <property type="entry name" value="AhpC-TSA"/>
    <property type="match status" value="1"/>
</dbReference>
<comment type="caution">
    <text evidence="2">The sequence shown here is derived from an EMBL/GenBank/DDBJ whole genome shotgun (WGS) entry which is preliminary data.</text>
</comment>
<dbReference type="Proteomes" id="UP001359886">
    <property type="component" value="Unassembled WGS sequence"/>
</dbReference>
<sequence length="198" mass="21270">MNPRVYVFVLLVAVLAGFGGAAAYRMITLPDRDFSAPPADGAGRAVADPARAAAGMVGEPRPDYTLADRDGQFVNAADFDGGVVLVNFWATWCKPCREEMPMLAELYRTRADQGLEIVGIALDDVAAARDFAAELGIEYPILIGSTDVMAVVRLYGNVSGALPYSVLIDRDGLIRWTYAGELDEAELVRRVDALLEAG</sequence>
<evidence type="ECO:0000313" key="3">
    <source>
        <dbReference type="Proteomes" id="UP001359886"/>
    </source>
</evidence>
<dbReference type="CDD" id="cd02966">
    <property type="entry name" value="TlpA_like_family"/>
    <property type="match status" value="1"/>
</dbReference>
<dbReference type="GO" id="GO:0016491">
    <property type="term" value="F:oxidoreductase activity"/>
    <property type="evidence" value="ECO:0007669"/>
    <property type="project" value="InterPro"/>
</dbReference>
<dbReference type="PANTHER" id="PTHR42852:SF13">
    <property type="entry name" value="PROTEIN DIPZ"/>
    <property type="match status" value="1"/>
</dbReference>
<organism evidence="2 3">
    <name type="scientific">Elongatibacter sediminis</name>
    <dbReference type="NCBI Taxonomy" id="3119006"/>
    <lineage>
        <taxon>Bacteria</taxon>
        <taxon>Pseudomonadati</taxon>
        <taxon>Pseudomonadota</taxon>
        <taxon>Gammaproteobacteria</taxon>
        <taxon>Chromatiales</taxon>
        <taxon>Wenzhouxiangellaceae</taxon>
        <taxon>Elongatibacter</taxon>
    </lineage>
</organism>
<dbReference type="EMBL" id="JAZHOG010000009">
    <property type="protein sequence ID" value="MEJ8568779.1"/>
    <property type="molecule type" value="Genomic_DNA"/>
</dbReference>
<dbReference type="SUPFAM" id="SSF52833">
    <property type="entry name" value="Thioredoxin-like"/>
    <property type="match status" value="1"/>
</dbReference>
<protein>
    <submittedName>
        <fullName evidence="2">TlpA disulfide reductase family protein</fullName>
    </submittedName>
</protein>
<proteinExistence type="predicted"/>
<dbReference type="AlphaFoldDB" id="A0AAW9RH74"/>